<keyword evidence="3 6" id="KW-1133">Transmembrane helix</keyword>
<feature type="transmembrane region" description="Helical" evidence="6">
    <location>
        <begin position="82"/>
        <end position="105"/>
    </location>
</feature>
<comment type="caution">
    <text evidence="8">The sequence shown here is derived from an EMBL/GenBank/DDBJ whole genome shotgun (WGS) entry which is preliminary data.</text>
</comment>
<evidence type="ECO:0000256" key="1">
    <source>
        <dbReference type="ARBA" id="ARBA00004141"/>
    </source>
</evidence>
<protein>
    <recommendedName>
        <fullName evidence="7">Rhodopsin domain-containing protein</fullName>
    </recommendedName>
</protein>
<dbReference type="Pfam" id="PF20684">
    <property type="entry name" value="Fung_rhodopsin"/>
    <property type="match status" value="1"/>
</dbReference>
<evidence type="ECO:0000256" key="2">
    <source>
        <dbReference type="ARBA" id="ARBA00022692"/>
    </source>
</evidence>
<organism evidence="8 9">
    <name type="scientific">Didymella glomerata</name>
    <dbReference type="NCBI Taxonomy" id="749621"/>
    <lineage>
        <taxon>Eukaryota</taxon>
        <taxon>Fungi</taxon>
        <taxon>Dikarya</taxon>
        <taxon>Ascomycota</taxon>
        <taxon>Pezizomycotina</taxon>
        <taxon>Dothideomycetes</taxon>
        <taxon>Pleosporomycetidae</taxon>
        <taxon>Pleosporales</taxon>
        <taxon>Pleosporineae</taxon>
        <taxon>Didymellaceae</taxon>
        <taxon>Didymella</taxon>
    </lineage>
</organism>
<keyword evidence="2 6" id="KW-0812">Transmembrane</keyword>
<comment type="similarity">
    <text evidence="5">Belongs to the SAT4 family.</text>
</comment>
<evidence type="ECO:0000256" key="6">
    <source>
        <dbReference type="SAM" id="Phobius"/>
    </source>
</evidence>
<dbReference type="AlphaFoldDB" id="A0A9W9BXD4"/>
<dbReference type="PANTHER" id="PTHR33048">
    <property type="entry name" value="PTH11-LIKE INTEGRAL MEMBRANE PROTEIN (AFU_ORTHOLOGUE AFUA_5G11245)"/>
    <property type="match status" value="1"/>
</dbReference>
<gene>
    <name evidence="8" type="ORF">N0V87_008136</name>
</gene>
<feature type="domain" description="Rhodopsin" evidence="7">
    <location>
        <begin position="2"/>
        <end position="177"/>
    </location>
</feature>
<dbReference type="InterPro" id="IPR049326">
    <property type="entry name" value="Rhodopsin_dom_fungi"/>
</dbReference>
<evidence type="ECO:0000313" key="8">
    <source>
        <dbReference type="EMBL" id="KAJ4332778.1"/>
    </source>
</evidence>
<evidence type="ECO:0000313" key="9">
    <source>
        <dbReference type="Proteomes" id="UP001140562"/>
    </source>
</evidence>
<reference evidence="8" key="1">
    <citation type="submission" date="2022-10" db="EMBL/GenBank/DDBJ databases">
        <title>Tapping the CABI collections for fungal endophytes: first genome assemblies for Collariella, Neodidymelliopsis, Ascochyta clinopodiicola, Didymella pomorum, Didymosphaeria variabile, Neocosmospora piperis and Neocucurbitaria cava.</title>
        <authorList>
            <person name="Hill R."/>
        </authorList>
    </citation>
    <scope>NUCLEOTIDE SEQUENCE</scope>
    <source>
        <strain evidence="8">IMI 360193</strain>
    </source>
</reference>
<keyword evidence="9" id="KW-1185">Reference proteome</keyword>
<accession>A0A9W9BXD4</accession>
<evidence type="ECO:0000256" key="4">
    <source>
        <dbReference type="ARBA" id="ARBA00023136"/>
    </source>
</evidence>
<proteinExistence type="inferred from homology"/>
<feature type="transmembrane region" description="Helical" evidence="6">
    <location>
        <begin position="117"/>
        <end position="136"/>
    </location>
</feature>
<comment type="subcellular location">
    <subcellularLocation>
        <location evidence="1">Membrane</location>
        <topology evidence="1">Multi-pass membrane protein</topology>
    </subcellularLocation>
</comment>
<feature type="transmembrane region" description="Helical" evidence="6">
    <location>
        <begin position="12"/>
        <end position="29"/>
    </location>
</feature>
<dbReference type="InterPro" id="IPR052337">
    <property type="entry name" value="SAT4-like"/>
</dbReference>
<dbReference type="PANTHER" id="PTHR33048:SF47">
    <property type="entry name" value="INTEGRAL MEMBRANE PROTEIN-RELATED"/>
    <property type="match status" value="1"/>
</dbReference>
<dbReference type="Proteomes" id="UP001140562">
    <property type="component" value="Unassembled WGS sequence"/>
</dbReference>
<name>A0A9W9BXD4_9PLEO</name>
<keyword evidence="4 6" id="KW-0472">Membrane</keyword>
<evidence type="ECO:0000256" key="5">
    <source>
        <dbReference type="ARBA" id="ARBA00038359"/>
    </source>
</evidence>
<evidence type="ECO:0000259" key="7">
    <source>
        <dbReference type="Pfam" id="PF20684"/>
    </source>
</evidence>
<dbReference type="GO" id="GO:0016020">
    <property type="term" value="C:membrane"/>
    <property type="evidence" value="ECO:0007669"/>
    <property type="project" value="UniProtKB-SubCell"/>
</dbReference>
<sequence length="195" mass="21713">MWFFVTSIIYDAVLHFVIRAAFFTFYWSFSAQSNFRFWIGLGLGADVMLLVFNILIIVFRCQPTTANFRPGERLAAQCMDSGFALFAPAALNSLLNLYVFILPIPIFYRVQVPLRRKLHICCMFTVGGAAVALGFIRMHSLQTINSGTDTSKAVGETMIVGALGMSLAAIAHNLPSATEATIYLVAGYQWYCIQR</sequence>
<feature type="transmembrane region" description="Helical" evidence="6">
    <location>
        <begin position="35"/>
        <end position="61"/>
    </location>
</feature>
<dbReference type="EMBL" id="JAPEUV010000109">
    <property type="protein sequence ID" value="KAJ4332778.1"/>
    <property type="molecule type" value="Genomic_DNA"/>
</dbReference>
<evidence type="ECO:0000256" key="3">
    <source>
        <dbReference type="ARBA" id="ARBA00022989"/>
    </source>
</evidence>
<dbReference type="OrthoDB" id="5329176at2759"/>